<protein>
    <submittedName>
        <fullName evidence="9">MFS transporter</fullName>
    </submittedName>
</protein>
<feature type="transmembrane region" description="Helical" evidence="7">
    <location>
        <begin position="282"/>
        <end position="305"/>
    </location>
</feature>
<dbReference type="PROSITE" id="PS50850">
    <property type="entry name" value="MFS"/>
    <property type="match status" value="1"/>
</dbReference>
<keyword evidence="10" id="KW-1185">Reference proteome</keyword>
<dbReference type="PROSITE" id="PS00216">
    <property type="entry name" value="SUGAR_TRANSPORT_1"/>
    <property type="match status" value="1"/>
</dbReference>
<evidence type="ECO:0000256" key="2">
    <source>
        <dbReference type="ARBA" id="ARBA00022448"/>
    </source>
</evidence>
<dbReference type="Proteomes" id="UP000785613">
    <property type="component" value="Unassembled WGS sequence"/>
</dbReference>
<organism evidence="9 10">
    <name type="scientific">Massilia rubra</name>
    <dbReference type="NCBI Taxonomy" id="2607910"/>
    <lineage>
        <taxon>Bacteria</taxon>
        <taxon>Pseudomonadati</taxon>
        <taxon>Pseudomonadota</taxon>
        <taxon>Betaproteobacteria</taxon>
        <taxon>Burkholderiales</taxon>
        <taxon>Oxalobacteraceae</taxon>
        <taxon>Telluria group</taxon>
        <taxon>Massilia</taxon>
    </lineage>
</organism>
<dbReference type="SUPFAM" id="SSF103473">
    <property type="entry name" value="MFS general substrate transporter"/>
    <property type="match status" value="1"/>
</dbReference>
<evidence type="ECO:0000256" key="4">
    <source>
        <dbReference type="ARBA" id="ARBA00022692"/>
    </source>
</evidence>
<dbReference type="InterPro" id="IPR036259">
    <property type="entry name" value="MFS_trans_sf"/>
</dbReference>
<comment type="caution">
    <text evidence="9">The sequence shown here is derived from an EMBL/GenBank/DDBJ whole genome shotgun (WGS) entry which is preliminary data.</text>
</comment>
<keyword evidence="3" id="KW-1003">Cell membrane</keyword>
<evidence type="ECO:0000256" key="5">
    <source>
        <dbReference type="ARBA" id="ARBA00022989"/>
    </source>
</evidence>
<evidence type="ECO:0000256" key="6">
    <source>
        <dbReference type="ARBA" id="ARBA00023136"/>
    </source>
</evidence>
<gene>
    <name evidence="9" type="ORF">F0185_28565</name>
</gene>
<dbReference type="CDD" id="cd17321">
    <property type="entry name" value="MFS_MMR_MDR_like"/>
    <property type="match status" value="1"/>
</dbReference>
<feature type="transmembrane region" description="Helical" evidence="7">
    <location>
        <begin position="417"/>
        <end position="434"/>
    </location>
</feature>
<feature type="transmembrane region" description="Helical" evidence="7">
    <location>
        <begin position="180"/>
        <end position="200"/>
    </location>
</feature>
<sequence length="476" mass="48579">MSASAPVSAVAAPSLIHPHIPLWVAVFIACVASFMVVMDGAIVNVALPSMQADLHLSSLQLQWVVDAYLLSLGGFMLLAARASDLYGRKRVLLSGLVIFTLASLVGGLATSGTILLVARAIQGFGASALATSTLAVIVAVYPAGPAKARAISLWAASSAIASAIGVVIGGILTAGMGWRWVMFVNVPIGLALIAGVALCMQPVKAGTQRPKLDVWGAISITLGMGALILGISQAVNLGWDSRTVQYILLAAAVLLLAFVIIQARTAHPLIRLDIFRLPSVRMGNIVVLGLGASLTASTFFLSIALQQIAGYDALDTGLALLPMGITLAIAAIVSRPLMDSGVRGLPFFGGMISAAGLAWLAGLPIEANYVADVLGPTLLIGLGLGLMLMTATHTALAAVPPKEAGLASGLFNTARQLGAALGIAGLSTLAQSVAKKSPDVHALAQLQGYHAAFLATAALSALAALASLTLRKLEDS</sequence>
<keyword evidence="5 7" id="KW-1133">Transmembrane helix</keyword>
<dbReference type="PRINTS" id="PR01036">
    <property type="entry name" value="TCRTETB"/>
</dbReference>
<keyword evidence="2" id="KW-0813">Transport</keyword>
<dbReference type="PANTHER" id="PTHR42718:SF46">
    <property type="entry name" value="BLR6921 PROTEIN"/>
    <property type="match status" value="1"/>
</dbReference>
<accession>A0ABX0LSG4</accession>
<dbReference type="EMBL" id="VUYU01000030">
    <property type="protein sequence ID" value="NHZ37520.1"/>
    <property type="molecule type" value="Genomic_DNA"/>
</dbReference>
<feature type="transmembrane region" description="Helical" evidence="7">
    <location>
        <begin position="317"/>
        <end position="333"/>
    </location>
</feature>
<feature type="transmembrane region" description="Helical" evidence="7">
    <location>
        <begin position="243"/>
        <end position="261"/>
    </location>
</feature>
<keyword evidence="4 7" id="KW-0812">Transmembrane</keyword>
<evidence type="ECO:0000256" key="3">
    <source>
        <dbReference type="ARBA" id="ARBA00022475"/>
    </source>
</evidence>
<feature type="transmembrane region" description="Helical" evidence="7">
    <location>
        <begin position="212"/>
        <end position="231"/>
    </location>
</feature>
<evidence type="ECO:0000256" key="1">
    <source>
        <dbReference type="ARBA" id="ARBA00004651"/>
    </source>
</evidence>
<dbReference type="InterPro" id="IPR011701">
    <property type="entry name" value="MFS"/>
</dbReference>
<evidence type="ECO:0000259" key="8">
    <source>
        <dbReference type="PROSITE" id="PS50850"/>
    </source>
</evidence>
<dbReference type="Gene3D" id="1.20.1250.20">
    <property type="entry name" value="MFS general substrate transporter like domains"/>
    <property type="match status" value="1"/>
</dbReference>
<feature type="transmembrane region" description="Helical" evidence="7">
    <location>
        <begin position="345"/>
        <end position="365"/>
    </location>
</feature>
<feature type="transmembrane region" description="Helical" evidence="7">
    <location>
        <begin position="59"/>
        <end position="79"/>
    </location>
</feature>
<dbReference type="Gene3D" id="1.20.1720.10">
    <property type="entry name" value="Multidrug resistance protein D"/>
    <property type="match status" value="1"/>
</dbReference>
<proteinExistence type="predicted"/>
<feature type="transmembrane region" description="Helical" evidence="7">
    <location>
        <begin position="449"/>
        <end position="470"/>
    </location>
</feature>
<feature type="domain" description="Major facilitator superfamily (MFS) profile" evidence="8">
    <location>
        <begin position="25"/>
        <end position="475"/>
    </location>
</feature>
<feature type="transmembrane region" description="Helical" evidence="7">
    <location>
        <begin position="20"/>
        <end position="47"/>
    </location>
</feature>
<comment type="subcellular location">
    <subcellularLocation>
        <location evidence="1">Cell membrane</location>
        <topology evidence="1">Multi-pass membrane protein</topology>
    </subcellularLocation>
</comment>
<evidence type="ECO:0000256" key="7">
    <source>
        <dbReference type="SAM" id="Phobius"/>
    </source>
</evidence>
<reference evidence="9 10" key="1">
    <citation type="submission" date="2019-09" db="EMBL/GenBank/DDBJ databases">
        <title>Taxonomy of Antarctic Massilia spp.: description of Massilia rubra sp. nov., Massilia aquatica sp. nov., Massilia mucilaginosa sp. nov., Massilia frigida sp. nov. isolated from streams, lakes and regoliths.</title>
        <authorList>
            <person name="Holochova P."/>
            <person name="Sedlacek I."/>
            <person name="Kralova S."/>
            <person name="Maslanova I."/>
            <person name="Busse H.-J."/>
            <person name="Stankova E."/>
            <person name="Vrbovska V."/>
            <person name="Kovarovic V."/>
            <person name="Bartak M."/>
            <person name="Svec P."/>
            <person name="Pantucek R."/>
        </authorList>
    </citation>
    <scope>NUCLEOTIDE SEQUENCE [LARGE SCALE GENOMIC DNA]</scope>
    <source>
        <strain evidence="9 10">CCM 8692</strain>
    </source>
</reference>
<feature type="transmembrane region" description="Helical" evidence="7">
    <location>
        <begin position="151"/>
        <end position="174"/>
    </location>
</feature>
<evidence type="ECO:0000313" key="10">
    <source>
        <dbReference type="Proteomes" id="UP000785613"/>
    </source>
</evidence>
<evidence type="ECO:0000313" key="9">
    <source>
        <dbReference type="EMBL" id="NHZ37520.1"/>
    </source>
</evidence>
<dbReference type="InterPro" id="IPR020846">
    <property type="entry name" value="MFS_dom"/>
</dbReference>
<dbReference type="InterPro" id="IPR005829">
    <property type="entry name" value="Sugar_transporter_CS"/>
</dbReference>
<name>A0ABX0LSG4_9BURK</name>
<keyword evidence="6 7" id="KW-0472">Membrane</keyword>
<feature type="transmembrane region" description="Helical" evidence="7">
    <location>
        <begin position="124"/>
        <end position="144"/>
    </location>
</feature>
<dbReference type="Pfam" id="PF07690">
    <property type="entry name" value="MFS_1"/>
    <property type="match status" value="1"/>
</dbReference>
<dbReference type="PANTHER" id="PTHR42718">
    <property type="entry name" value="MAJOR FACILITATOR SUPERFAMILY MULTIDRUG TRANSPORTER MFSC"/>
    <property type="match status" value="1"/>
</dbReference>
<feature type="transmembrane region" description="Helical" evidence="7">
    <location>
        <begin position="377"/>
        <end position="396"/>
    </location>
</feature>
<feature type="transmembrane region" description="Helical" evidence="7">
    <location>
        <begin position="91"/>
        <end position="118"/>
    </location>
</feature>